<evidence type="ECO:0000313" key="2">
    <source>
        <dbReference type="Proteomes" id="UP000237752"/>
    </source>
</evidence>
<dbReference type="Proteomes" id="UP000237752">
    <property type="component" value="Unassembled WGS sequence"/>
</dbReference>
<proteinExistence type="predicted"/>
<dbReference type="AlphaFoldDB" id="A0A2T1A242"/>
<accession>A0A2T1A242</accession>
<comment type="caution">
    <text evidence="1">The sequence shown here is derived from an EMBL/GenBank/DDBJ whole genome shotgun (WGS) entry which is preliminary data.</text>
</comment>
<protein>
    <submittedName>
        <fullName evidence="1">Uncharacterized protein</fullName>
    </submittedName>
</protein>
<organism evidence="1 2">
    <name type="scientific">Antricoccus suffuscus</name>
    <dbReference type="NCBI Taxonomy" id="1629062"/>
    <lineage>
        <taxon>Bacteria</taxon>
        <taxon>Bacillati</taxon>
        <taxon>Actinomycetota</taxon>
        <taxon>Actinomycetes</taxon>
        <taxon>Geodermatophilales</taxon>
        <taxon>Antricoccaceae</taxon>
        <taxon>Antricoccus</taxon>
    </lineage>
</organism>
<dbReference type="OrthoDB" id="4761908at2"/>
<keyword evidence="2" id="KW-1185">Reference proteome</keyword>
<gene>
    <name evidence="1" type="ORF">CLV47_10419</name>
</gene>
<dbReference type="EMBL" id="PVUE01000004">
    <property type="protein sequence ID" value="PRZ42675.1"/>
    <property type="molecule type" value="Genomic_DNA"/>
</dbReference>
<name>A0A2T1A242_9ACTN</name>
<evidence type="ECO:0000313" key="1">
    <source>
        <dbReference type="EMBL" id="PRZ42675.1"/>
    </source>
</evidence>
<reference evidence="1 2" key="1">
    <citation type="submission" date="2018-03" db="EMBL/GenBank/DDBJ databases">
        <title>Genomic Encyclopedia of Archaeal and Bacterial Type Strains, Phase II (KMG-II): from individual species to whole genera.</title>
        <authorList>
            <person name="Goeker M."/>
        </authorList>
    </citation>
    <scope>NUCLEOTIDE SEQUENCE [LARGE SCALE GENOMIC DNA]</scope>
    <source>
        <strain evidence="1 2">DSM 100065</strain>
    </source>
</reference>
<dbReference type="RefSeq" id="WP_106348222.1">
    <property type="nucleotide sequence ID" value="NZ_PVUE01000004.1"/>
</dbReference>
<sequence>MRTTTLDHADAAELAEPLQFLREWLDAEHDPINTSLQNFVGNSAYGSDKLRADLDRFGFLLGGNDGEPLFNPEHH</sequence>